<comment type="similarity">
    <text evidence="10">Belongs to the methyl-accepting chemotaxis (MCP) protein family.</text>
</comment>
<dbReference type="PROSITE" id="PS00538">
    <property type="entry name" value="CHEMOTAXIS_TRANSDUC_1"/>
    <property type="match status" value="1"/>
</dbReference>
<keyword evidence="9 11" id="KW-0807">Transducer</keyword>
<dbReference type="InterPro" id="IPR004089">
    <property type="entry name" value="MCPsignal_dom"/>
</dbReference>
<organism evidence="15 16">
    <name type="scientific">Symbiopectobacterium purcellii</name>
    <dbReference type="NCBI Taxonomy" id="2871826"/>
    <lineage>
        <taxon>Bacteria</taxon>
        <taxon>Pseudomonadati</taxon>
        <taxon>Pseudomonadota</taxon>
        <taxon>Gammaproteobacteria</taxon>
        <taxon>Enterobacterales</taxon>
        <taxon>Enterobacteriaceae</taxon>
    </lineage>
</organism>
<dbReference type="RefSeq" id="WP_222157900.1">
    <property type="nucleotide sequence ID" value="NZ_CP081864.1"/>
</dbReference>
<evidence type="ECO:0000256" key="5">
    <source>
        <dbReference type="ARBA" id="ARBA00022519"/>
    </source>
</evidence>
<dbReference type="EMBL" id="CP081864">
    <property type="protein sequence ID" value="QZN94787.1"/>
    <property type="molecule type" value="Genomic_DNA"/>
</dbReference>
<evidence type="ECO:0000256" key="12">
    <source>
        <dbReference type="SAM" id="Phobius"/>
    </source>
</evidence>
<feature type="domain" description="HAMP" evidence="14">
    <location>
        <begin position="216"/>
        <end position="268"/>
    </location>
</feature>
<evidence type="ECO:0000256" key="2">
    <source>
        <dbReference type="ARBA" id="ARBA00022475"/>
    </source>
</evidence>
<evidence type="ECO:0000313" key="15">
    <source>
        <dbReference type="EMBL" id="QZN94787.1"/>
    </source>
</evidence>
<dbReference type="SMART" id="SM00283">
    <property type="entry name" value="MA"/>
    <property type="match status" value="1"/>
</dbReference>
<dbReference type="Gene3D" id="1.10.287.950">
    <property type="entry name" value="Methyl-accepting chemotaxis protein"/>
    <property type="match status" value="1"/>
</dbReference>
<keyword evidence="2" id="KW-1003">Cell membrane</keyword>
<dbReference type="CDD" id="cd19407">
    <property type="entry name" value="Tar_Tsr_sensor"/>
    <property type="match status" value="1"/>
</dbReference>
<evidence type="ECO:0000256" key="6">
    <source>
        <dbReference type="ARBA" id="ARBA00022692"/>
    </source>
</evidence>
<dbReference type="SUPFAM" id="SSF47170">
    <property type="entry name" value="Aspartate receptor, ligand-binding domain"/>
    <property type="match status" value="1"/>
</dbReference>
<dbReference type="SMART" id="SM00319">
    <property type="entry name" value="TarH"/>
    <property type="match status" value="1"/>
</dbReference>
<keyword evidence="16" id="KW-1185">Reference proteome</keyword>
<evidence type="ECO:0000256" key="11">
    <source>
        <dbReference type="PROSITE-ProRule" id="PRU00284"/>
    </source>
</evidence>
<keyword evidence="7 12" id="KW-1133">Transmembrane helix</keyword>
<dbReference type="SUPFAM" id="SSF58104">
    <property type="entry name" value="Methyl-accepting chemotaxis protein (MCP) signaling domain"/>
    <property type="match status" value="1"/>
</dbReference>
<evidence type="ECO:0000256" key="8">
    <source>
        <dbReference type="ARBA" id="ARBA00023136"/>
    </source>
</evidence>
<dbReference type="PANTHER" id="PTHR43531">
    <property type="entry name" value="PROTEIN ICFG"/>
    <property type="match status" value="1"/>
</dbReference>
<protein>
    <submittedName>
        <fullName evidence="15">Tar ligand binding domain-containing protein</fullName>
    </submittedName>
</protein>
<keyword evidence="3" id="KW-0488">Methylation</keyword>
<dbReference type="CDD" id="cd11386">
    <property type="entry name" value="MCP_signal"/>
    <property type="match status" value="1"/>
</dbReference>
<keyword evidence="5" id="KW-0997">Cell inner membrane</keyword>
<dbReference type="Proteomes" id="UP000825886">
    <property type="component" value="Chromosome"/>
</dbReference>
<name>A0ABX9AHZ0_9ENTR</name>
<dbReference type="Pfam" id="PF00672">
    <property type="entry name" value="HAMP"/>
    <property type="match status" value="1"/>
</dbReference>
<dbReference type="SMART" id="SM00304">
    <property type="entry name" value="HAMP"/>
    <property type="match status" value="1"/>
</dbReference>
<dbReference type="InterPro" id="IPR051310">
    <property type="entry name" value="MCP_chemotaxis"/>
</dbReference>
<dbReference type="InterPro" id="IPR003660">
    <property type="entry name" value="HAMP_dom"/>
</dbReference>
<feature type="transmembrane region" description="Helical" evidence="12">
    <location>
        <begin position="7"/>
        <end position="30"/>
    </location>
</feature>
<dbReference type="Pfam" id="PF02203">
    <property type="entry name" value="TarH"/>
    <property type="match status" value="1"/>
</dbReference>
<comment type="subcellular location">
    <subcellularLocation>
        <location evidence="1">Cell inner membrane</location>
        <topology evidence="1">Multi-pass membrane protein</topology>
    </subcellularLocation>
</comment>
<dbReference type="InterPro" id="IPR003122">
    <property type="entry name" value="Tar_rcpt_lig-bd"/>
</dbReference>
<keyword evidence="4" id="KW-0145">Chemotaxis</keyword>
<keyword evidence="6 12" id="KW-0812">Transmembrane</keyword>
<evidence type="ECO:0000259" key="14">
    <source>
        <dbReference type="PROSITE" id="PS50885"/>
    </source>
</evidence>
<proteinExistence type="inferred from homology"/>
<dbReference type="InterPro" id="IPR035440">
    <property type="entry name" value="4HB_MCP_dom_sf"/>
</dbReference>
<dbReference type="CDD" id="cd06225">
    <property type="entry name" value="HAMP"/>
    <property type="match status" value="1"/>
</dbReference>
<gene>
    <name evidence="15" type="ORF">K6K13_16160</name>
</gene>
<dbReference type="InterPro" id="IPR004091">
    <property type="entry name" value="Chemotax_Me-accpt_rcpt_Me-site"/>
</dbReference>
<feature type="domain" description="Methyl-accepting transducer" evidence="13">
    <location>
        <begin position="273"/>
        <end position="502"/>
    </location>
</feature>
<dbReference type="Pfam" id="PF00015">
    <property type="entry name" value="MCPsignal"/>
    <property type="match status" value="1"/>
</dbReference>
<evidence type="ECO:0000256" key="1">
    <source>
        <dbReference type="ARBA" id="ARBA00004429"/>
    </source>
</evidence>
<dbReference type="InterPro" id="IPR004090">
    <property type="entry name" value="Chemotax_Me-accpt_rcpt"/>
</dbReference>
<dbReference type="PRINTS" id="PR00260">
    <property type="entry name" value="CHEMTRNSDUCR"/>
</dbReference>
<evidence type="ECO:0000256" key="3">
    <source>
        <dbReference type="ARBA" id="ARBA00022481"/>
    </source>
</evidence>
<evidence type="ECO:0000256" key="10">
    <source>
        <dbReference type="ARBA" id="ARBA00029447"/>
    </source>
</evidence>
<accession>A0ABX9AHZ0</accession>
<evidence type="ECO:0000256" key="9">
    <source>
        <dbReference type="ARBA" id="ARBA00023224"/>
    </source>
</evidence>
<sequence>MFKNVKVITGISIAFAVFILLQIITSILFYSSVNNDKQNFQKSEILNFQQEQLTDSFQSLVKTRVVITRVAIRFLKNQKDEKSIAAINALLATASTTLDTAEKQFNRYQSSPRLEGQSDAIAKKVENDYRQLHDIFKMSIQYLQRGDYDAYGNLDAQLAQDNLEQSYNTWREQNNRLVSAGQRENLSSFVSMQWTIGSIALALILVVVSAWGLLQRILFQPLSRVIHHIRAISGGDLTQAIEAESKNEIGQLASRLKEMQSSLITTVGDVRTSSDSIYTGASEISVGSNDLSSRTEQQASALEETAASMEQLTATVKQNTDNARQAAALAKNASETAQKGGNVVNTVITTMKDISESSTQIAHITNVIDGIAFQTNILALNAAVEAARAGEQGRGFAVVAGEVRNLAQRSAQAAKEIKSLIENSVSRVNTGSEQVQDAGETMKEIVTAVTRVTDIMGEIATASDEQSRGIEQVSQAVAEMDGVTQQNAALVEQSAAAAVALEDQANYLRQAVATFKITEATRAQGTAQSSQRVVLPASLPASAKVQTKSDSGNWETF</sequence>
<evidence type="ECO:0000256" key="7">
    <source>
        <dbReference type="ARBA" id="ARBA00022989"/>
    </source>
</evidence>
<reference evidence="15 16" key="1">
    <citation type="submission" date="2021-08" db="EMBL/GenBank/DDBJ databases">
        <title>Culture and genomic analysis of Symbiopectobacterium purcellii sp. nov. gen. nov., isolated from the leafhopper Empoasca decipiens.</title>
        <authorList>
            <person name="Nadal-Jimenez P."/>
            <person name="Siozios S."/>
            <person name="Halliday N."/>
            <person name="Camara M."/>
            <person name="Hurst G.D.D."/>
        </authorList>
    </citation>
    <scope>NUCLEOTIDE SEQUENCE [LARGE SCALE GENOMIC DNA]</scope>
    <source>
        <strain evidence="15 16">SyEd1</strain>
    </source>
</reference>
<dbReference type="PROSITE" id="PS50111">
    <property type="entry name" value="CHEMOTAXIS_TRANSDUC_2"/>
    <property type="match status" value="1"/>
</dbReference>
<evidence type="ECO:0000313" key="16">
    <source>
        <dbReference type="Proteomes" id="UP000825886"/>
    </source>
</evidence>
<keyword evidence="8 12" id="KW-0472">Membrane</keyword>
<evidence type="ECO:0000259" key="13">
    <source>
        <dbReference type="PROSITE" id="PS50111"/>
    </source>
</evidence>
<evidence type="ECO:0000256" key="4">
    <source>
        <dbReference type="ARBA" id="ARBA00022500"/>
    </source>
</evidence>
<dbReference type="PROSITE" id="PS50885">
    <property type="entry name" value="HAMP"/>
    <property type="match status" value="1"/>
</dbReference>
<dbReference type="PANTHER" id="PTHR43531:SF16">
    <property type="entry name" value="METHYL-ACCEPTING CHEMOTAXIS PROTEIN II"/>
    <property type="match status" value="1"/>
</dbReference>
<feature type="transmembrane region" description="Helical" evidence="12">
    <location>
        <begin position="194"/>
        <end position="214"/>
    </location>
</feature>
<dbReference type="Gene3D" id="1.20.120.30">
    <property type="entry name" value="Aspartate receptor, ligand-binding domain"/>
    <property type="match status" value="1"/>
</dbReference>